<protein>
    <recommendedName>
        <fullName evidence="2">Protein kinase domain-containing protein</fullName>
    </recommendedName>
</protein>
<dbReference type="InterPro" id="IPR016024">
    <property type="entry name" value="ARM-type_fold"/>
</dbReference>
<dbReference type="Gene3D" id="1.10.510.10">
    <property type="entry name" value="Transferase(Phosphotransferase) domain 1"/>
    <property type="match status" value="1"/>
</dbReference>
<accession>A0A6G0WJU9</accession>
<dbReference type="PANTHER" id="PTHR12984:SF3">
    <property type="entry name" value="N-TERMINAL KINASE-LIKE PROTEIN"/>
    <property type="match status" value="1"/>
</dbReference>
<feature type="compositionally biased region" description="Polar residues" evidence="1">
    <location>
        <begin position="714"/>
        <end position="737"/>
    </location>
</feature>
<dbReference type="Gene3D" id="3.30.200.20">
    <property type="entry name" value="Phosphorylase Kinase, domain 1"/>
    <property type="match status" value="1"/>
</dbReference>
<reference evidence="3 4" key="1">
    <citation type="submission" date="2019-07" db="EMBL/GenBank/DDBJ databases">
        <title>Genomics analysis of Aphanomyces spp. identifies a new class of oomycete effector associated with host adaptation.</title>
        <authorList>
            <person name="Gaulin E."/>
        </authorList>
    </citation>
    <scope>NUCLEOTIDE SEQUENCE [LARGE SCALE GENOMIC DNA]</scope>
    <source>
        <strain evidence="3 4">ATCC 201684</strain>
    </source>
</reference>
<name>A0A6G0WJU9_9STRA</name>
<dbReference type="InterPro" id="IPR011989">
    <property type="entry name" value="ARM-like"/>
</dbReference>
<proteinExistence type="predicted"/>
<dbReference type="GO" id="GO:0005524">
    <property type="term" value="F:ATP binding"/>
    <property type="evidence" value="ECO:0007669"/>
    <property type="project" value="InterPro"/>
</dbReference>
<feature type="compositionally biased region" description="Polar residues" evidence="1">
    <location>
        <begin position="698"/>
        <end position="707"/>
    </location>
</feature>
<feature type="compositionally biased region" description="Basic and acidic residues" evidence="1">
    <location>
        <begin position="566"/>
        <end position="582"/>
    </location>
</feature>
<feature type="compositionally biased region" description="Polar residues" evidence="1">
    <location>
        <begin position="648"/>
        <end position="665"/>
    </location>
</feature>
<comment type="caution">
    <text evidence="3">The sequence shown here is derived from an EMBL/GenBank/DDBJ whole genome shotgun (WGS) entry which is preliminary data.</text>
</comment>
<dbReference type="Gene3D" id="1.25.10.10">
    <property type="entry name" value="Leucine-rich Repeat Variant"/>
    <property type="match status" value="1"/>
</dbReference>
<dbReference type="EMBL" id="VJMJ01000194">
    <property type="protein sequence ID" value="KAF0727488.1"/>
    <property type="molecule type" value="Genomic_DNA"/>
</dbReference>
<dbReference type="SUPFAM" id="SSF56112">
    <property type="entry name" value="Protein kinase-like (PK-like)"/>
    <property type="match status" value="1"/>
</dbReference>
<dbReference type="PROSITE" id="PS50011">
    <property type="entry name" value="PROTEIN_KINASE_DOM"/>
    <property type="match status" value="1"/>
</dbReference>
<feature type="domain" description="Protein kinase" evidence="2">
    <location>
        <begin position="9"/>
        <end position="284"/>
    </location>
</feature>
<evidence type="ECO:0000259" key="2">
    <source>
        <dbReference type="PROSITE" id="PS50011"/>
    </source>
</evidence>
<dbReference type="GO" id="GO:0004672">
    <property type="term" value="F:protein kinase activity"/>
    <property type="evidence" value="ECO:0007669"/>
    <property type="project" value="InterPro"/>
</dbReference>
<sequence>MNFLKNTVMGLGSAFTSGGVGSLPFTLVDAAGEDNAELPDFQLLKAKSKQDGTRVSVFKSLAPPGPLTQNALRRIKTLRHPNVLSYIDGTEVANGNVFIVTEEVVPLTSYLEEIRSRNGSRSEEETLAVSWGLRAVLSALKFINMDCKMVHGRLNPESIFVTKGGDWKLAGFQLAGELTMDGPFISHSRLNGAGSDSTRRFTATELSRGDWNSISSGPVHALDMYGFACTAASIFNPSFSTPNDMQNIPPSLSSALKRACDPTPTRRITPDQALQAGFFDSPFIRQMSFVEQLAIKSSEEKTAFYKDLVANVDKIPRNIALFKVLPALKAVVDFGVATGTGGKTATYKLDPCESQMLPAMVKIGSHLPGEEFKVQVLPTLVKLFGCNDRAVRVQLLQMMDLFAVHFDSKLVNSPVVFDNICTGFNDTMPLLRELTMKSMLHIADKLSDSNLNQKLMKYFAKLQVDSEPAIRTNTTICLGKMAEYMNVATRGKVLLPAFCRALKDPFPHARLAGLRTLMACDEYFTPQDVSNTIIPSMSPLMLDISRSVRDEAIGSMTEYMKKIQEESKQMGLKEAEEERERALNAPIAPSSVPSKTSEIPSGHEQSSFGSTSAPFTTSPEVKSFNDVPDDDFGNDAWGDDDLDGLASPPSNQQPASLSSYSSTFEQSATKSIGSLNLSMKAPAPAPAENSFFDEWGTSAPSSRTGSGTKLGDSLRSTSSAVQDSLRPNSIVQDSFSSVEPVKPRKTIQERKLEAKAKKEPLGAMKLASKPKGGDNWDWDM</sequence>
<dbReference type="Proteomes" id="UP000481153">
    <property type="component" value="Unassembled WGS sequence"/>
</dbReference>
<dbReference type="InterPro" id="IPR000719">
    <property type="entry name" value="Prot_kinase_dom"/>
</dbReference>
<organism evidence="3 4">
    <name type="scientific">Aphanomyces euteiches</name>
    <dbReference type="NCBI Taxonomy" id="100861"/>
    <lineage>
        <taxon>Eukaryota</taxon>
        <taxon>Sar</taxon>
        <taxon>Stramenopiles</taxon>
        <taxon>Oomycota</taxon>
        <taxon>Saprolegniomycetes</taxon>
        <taxon>Saprolegniales</taxon>
        <taxon>Verrucalvaceae</taxon>
        <taxon>Aphanomyces</taxon>
    </lineage>
</organism>
<evidence type="ECO:0000313" key="3">
    <source>
        <dbReference type="EMBL" id="KAF0727488.1"/>
    </source>
</evidence>
<feature type="region of interest" description="Disordered" evidence="1">
    <location>
        <begin position="566"/>
        <end position="665"/>
    </location>
</feature>
<evidence type="ECO:0000256" key="1">
    <source>
        <dbReference type="SAM" id="MobiDB-lite"/>
    </source>
</evidence>
<feature type="compositionally biased region" description="Polar residues" evidence="1">
    <location>
        <begin position="591"/>
        <end position="620"/>
    </location>
</feature>
<gene>
    <name evidence="3" type="ORF">Ae201684_014509</name>
</gene>
<dbReference type="SUPFAM" id="SSF48371">
    <property type="entry name" value="ARM repeat"/>
    <property type="match status" value="1"/>
</dbReference>
<dbReference type="PANTHER" id="PTHR12984">
    <property type="entry name" value="SCY1-RELATED S/T PROTEIN KINASE-LIKE"/>
    <property type="match status" value="1"/>
</dbReference>
<keyword evidence="4" id="KW-1185">Reference proteome</keyword>
<dbReference type="VEuPathDB" id="FungiDB:AeMF1_001683"/>
<feature type="compositionally biased region" description="Acidic residues" evidence="1">
    <location>
        <begin position="627"/>
        <end position="643"/>
    </location>
</feature>
<dbReference type="SMART" id="SM00220">
    <property type="entry name" value="S_TKc"/>
    <property type="match status" value="1"/>
</dbReference>
<feature type="region of interest" description="Disordered" evidence="1">
    <location>
        <begin position="678"/>
        <end position="780"/>
    </location>
</feature>
<dbReference type="InterPro" id="IPR011009">
    <property type="entry name" value="Kinase-like_dom_sf"/>
</dbReference>
<dbReference type="AlphaFoldDB" id="A0A6G0WJU9"/>
<dbReference type="InterPro" id="IPR051177">
    <property type="entry name" value="CIK-Related_Protein"/>
</dbReference>
<feature type="compositionally biased region" description="Basic and acidic residues" evidence="1">
    <location>
        <begin position="746"/>
        <end position="760"/>
    </location>
</feature>
<evidence type="ECO:0000313" key="4">
    <source>
        <dbReference type="Proteomes" id="UP000481153"/>
    </source>
</evidence>